<evidence type="ECO:0000256" key="2">
    <source>
        <dbReference type="ARBA" id="ARBA00022448"/>
    </source>
</evidence>
<protein>
    <recommendedName>
        <fullName evidence="5">Putrescine-binding periplasmic protein</fullName>
    </recommendedName>
</protein>
<sequence>MSLKSCLGAAFAAVALLASPAGAQDAEKTLYFYNWTDYYPVELLAKFEKETGIKVILDGYDSNDTLLAKLQSGGASYDVIVPSDYVIPGLVKDGLLMKIDTHAMSNYAHMKDAFKNPEFDPRHEYSAPYLWGVTGLAYDSAQVPGGMLEPSWKEYFEPRPELAGKIAALDTASDEILAASLYLGIPQCTESNEDAARILALLQAQKEKLKLYSSDSTVDRMASGEVAMHHLWNGATARATAQRDTIRFLYPKEGTPMFRDNFAVPANAPHPENAKIFINWMMAPENAAAVSNAIAYANAMKSDEFLSDQWRKMDAINMPEDFASRLVATQDCNGKARELRDRIWTRLKG</sequence>
<evidence type="ECO:0000256" key="1">
    <source>
        <dbReference type="ARBA" id="ARBA00004418"/>
    </source>
</evidence>
<dbReference type="Gene3D" id="3.40.190.10">
    <property type="entry name" value="Periplasmic binding protein-like II"/>
    <property type="match status" value="2"/>
</dbReference>
<dbReference type="PANTHER" id="PTHR30222:SF12">
    <property type="entry name" value="NORSPERMIDINE SENSOR"/>
    <property type="match status" value="1"/>
</dbReference>
<dbReference type="Proteomes" id="UP001156702">
    <property type="component" value="Unassembled WGS sequence"/>
</dbReference>
<dbReference type="RefSeq" id="WP_244770224.1">
    <property type="nucleotide sequence ID" value="NZ_BSOP01000060.1"/>
</dbReference>
<reference evidence="8" key="1">
    <citation type="journal article" date="2019" name="Int. J. Syst. Evol. Microbiol.">
        <title>The Global Catalogue of Microorganisms (GCM) 10K type strain sequencing project: providing services to taxonomists for standard genome sequencing and annotation.</title>
        <authorList>
            <consortium name="The Broad Institute Genomics Platform"/>
            <consortium name="The Broad Institute Genome Sequencing Center for Infectious Disease"/>
            <person name="Wu L."/>
            <person name="Ma J."/>
        </authorList>
    </citation>
    <scope>NUCLEOTIDE SEQUENCE [LARGE SCALE GENOMIC DNA]</scope>
    <source>
        <strain evidence="8">NBRC 102122</strain>
    </source>
</reference>
<comment type="subcellular location">
    <subcellularLocation>
        <location evidence="1 5">Periplasm</location>
    </subcellularLocation>
</comment>
<dbReference type="PRINTS" id="PR00909">
    <property type="entry name" value="SPERMDNBNDNG"/>
</dbReference>
<comment type="function">
    <text evidence="5">Required for the activity of the bacterial periplasmic transport system of putrescine.</text>
</comment>
<proteinExistence type="inferred from homology"/>
<keyword evidence="4 5" id="KW-0574">Periplasm</keyword>
<dbReference type="PIRSF" id="PIRSF019574">
    <property type="entry name" value="Periplasmic_polyamine_BP"/>
    <property type="match status" value="1"/>
</dbReference>
<feature type="chain" id="PRO_5046770392" description="Putrescine-binding periplasmic protein" evidence="6">
    <location>
        <begin position="24"/>
        <end position="349"/>
    </location>
</feature>
<evidence type="ECO:0000313" key="7">
    <source>
        <dbReference type="EMBL" id="GLR54774.1"/>
    </source>
</evidence>
<dbReference type="InterPro" id="IPR006059">
    <property type="entry name" value="SBP"/>
</dbReference>
<comment type="caution">
    <text evidence="7">The sequence shown here is derived from an EMBL/GenBank/DDBJ whole genome shotgun (WGS) entry which is preliminary data.</text>
</comment>
<organism evidence="7 8">
    <name type="scientific">Shinella yambaruensis</name>
    <dbReference type="NCBI Taxonomy" id="415996"/>
    <lineage>
        <taxon>Bacteria</taxon>
        <taxon>Pseudomonadati</taxon>
        <taxon>Pseudomonadota</taxon>
        <taxon>Alphaproteobacteria</taxon>
        <taxon>Hyphomicrobiales</taxon>
        <taxon>Rhizobiaceae</taxon>
        <taxon>Shinella</taxon>
    </lineage>
</organism>
<evidence type="ECO:0000256" key="4">
    <source>
        <dbReference type="ARBA" id="ARBA00022764"/>
    </source>
</evidence>
<dbReference type="Pfam" id="PF13416">
    <property type="entry name" value="SBP_bac_8"/>
    <property type="match status" value="1"/>
</dbReference>
<keyword evidence="8" id="KW-1185">Reference proteome</keyword>
<dbReference type="EMBL" id="BSOP01000060">
    <property type="protein sequence ID" value="GLR54774.1"/>
    <property type="molecule type" value="Genomic_DNA"/>
</dbReference>
<evidence type="ECO:0000256" key="5">
    <source>
        <dbReference type="PIRNR" id="PIRNR019574"/>
    </source>
</evidence>
<dbReference type="PANTHER" id="PTHR30222">
    <property type="entry name" value="SPERMIDINE/PUTRESCINE-BINDING PERIPLASMIC PROTEIN"/>
    <property type="match status" value="1"/>
</dbReference>
<feature type="signal peptide" evidence="6">
    <location>
        <begin position="1"/>
        <end position="23"/>
    </location>
</feature>
<gene>
    <name evidence="7" type="ORF">GCM10007923_59930</name>
</gene>
<accession>A0ABQ5ZVR4</accession>
<name>A0ABQ5ZVR4_9HYPH</name>
<evidence type="ECO:0000256" key="3">
    <source>
        <dbReference type="ARBA" id="ARBA00022729"/>
    </source>
</evidence>
<keyword evidence="2 5" id="KW-0813">Transport</keyword>
<evidence type="ECO:0000313" key="8">
    <source>
        <dbReference type="Proteomes" id="UP001156702"/>
    </source>
</evidence>
<keyword evidence="3 6" id="KW-0732">Signal</keyword>
<dbReference type="SUPFAM" id="SSF53850">
    <property type="entry name" value="Periplasmic binding protein-like II"/>
    <property type="match status" value="1"/>
</dbReference>
<comment type="similarity">
    <text evidence="5">Belongs to the bacterial solute-binding protein PotD/PotF family.</text>
</comment>
<evidence type="ECO:0000256" key="6">
    <source>
        <dbReference type="SAM" id="SignalP"/>
    </source>
</evidence>
<dbReference type="InterPro" id="IPR001188">
    <property type="entry name" value="Sperm_putr-bd"/>
</dbReference>